<name>A0A6N2B2D5_SOLCI</name>
<dbReference type="AlphaFoldDB" id="A0A6N2B2D5"/>
<evidence type="ECO:0000313" key="1">
    <source>
        <dbReference type="EMBL" id="TMW88188.1"/>
    </source>
</evidence>
<proteinExistence type="predicted"/>
<protein>
    <submittedName>
        <fullName evidence="1">Uncharacterized protein</fullName>
    </submittedName>
</protein>
<dbReference type="EMBL" id="RXGB01005275">
    <property type="protein sequence ID" value="TMW88188.1"/>
    <property type="molecule type" value="Genomic_DNA"/>
</dbReference>
<comment type="caution">
    <text evidence="1">The sequence shown here is derived from an EMBL/GenBank/DDBJ whole genome shotgun (WGS) entry which is preliminary data.</text>
</comment>
<gene>
    <name evidence="1" type="ORF">EJD97_018934</name>
</gene>
<accession>A0A6N2B2D5</accession>
<reference evidence="1" key="1">
    <citation type="submission" date="2019-05" db="EMBL/GenBank/DDBJ databases">
        <title>The de novo reference genome and transcriptome assemblies of the wild tomato species Solanum chilense.</title>
        <authorList>
            <person name="Stam R."/>
            <person name="Nosenko T."/>
            <person name="Hoerger A.C."/>
            <person name="Stephan W."/>
            <person name="Seidel M.A."/>
            <person name="Kuhn J.M.M."/>
            <person name="Haberer G."/>
            <person name="Tellier A."/>
        </authorList>
    </citation>
    <scope>NUCLEOTIDE SEQUENCE</scope>
    <source>
        <tissue evidence="1">Mature leaves</tissue>
    </source>
</reference>
<organism evidence="1">
    <name type="scientific">Solanum chilense</name>
    <name type="common">Tomato</name>
    <name type="synonym">Lycopersicon chilense</name>
    <dbReference type="NCBI Taxonomy" id="4083"/>
    <lineage>
        <taxon>Eukaryota</taxon>
        <taxon>Viridiplantae</taxon>
        <taxon>Streptophyta</taxon>
        <taxon>Embryophyta</taxon>
        <taxon>Tracheophyta</taxon>
        <taxon>Spermatophyta</taxon>
        <taxon>Magnoliopsida</taxon>
        <taxon>eudicotyledons</taxon>
        <taxon>Gunneridae</taxon>
        <taxon>Pentapetalae</taxon>
        <taxon>asterids</taxon>
        <taxon>lamiids</taxon>
        <taxon>Solanales</taxon>
        <taxon>Solanaceae</taxon>
        <taxon>Solanoideae</taxon>
        <taxon>Solaneae</taxon>
        <taxon>Solanum</taxon>
        <taxon>Solanum subgen. Lycopersicon</taxon>
    </lineage>
</organism>
<sequence length="163" mass="18031">MACHARRRPTVCAAKGPCWHVTPNVIRPCVLSEGNDGIKYPTLSDRVCCTRVMMTCHVDVVPPCVLLKGEYRIGMPNIIKPCVQSMGDDNMPRPTLSNRVCFPRVKLDVMPVVIRPCGEDGISCPPSSDHLCFPMAMMECHARRHPTVCATQGPCGNFTFDFI</sequence>